<dbReference type="AlphaFoldDB" id="A0A109JCD5"/>
<dbReference type="PANTHER" id="PTHR43779">
    <property type="entry name" value="DIOXYGENASE RV0097-RELATED"/>
    <property type="match status" value="1"/>
</dbReference>
<evidence type="ECO:0000256" key="5">
    <source>
        <dbReference type="ARBA" id="ARBA00023004"/>
    </source>
</evidence>
<dbReference type="InterPro" id="IPR051178">
    <property type="entry name" value="TfdA_dioxygenase"/>
</dbReference>
<reference evidence="7 8" key="1">
    <citation type="submission" date="2015-11" db="EMBL/GenBank/DDBJ databases">
        <title>Draft Genome Sequence of the Strain BR 10303 (Bradyrhizobium sp.) isolated from nodules of Centrolobium paraense.</title>
        <authorList>
            <person name="Zelli J.E."/>
            <person name="Simoes-Araujo J.L."/>
            <person name="Barauna A.C."/>
            <person name="Silva K."/>
        </authorList>
    </citation>
    <scope>NUCLEOTIDE SEQUENCE [LARGE SCALE GENOMIC DNA]</scope>
    <source>
        <strain evidence="7 8">BR 10303</strain>
    </source>
</reference>
<dbReference type="Pfam" id="PF02668">
    <property type="entry name" value="TauD"/>
    <property type="match status" value="1"/>
</dbReference>
<evidence type="ECO:0000259" key="6">
    <source>
        <dbReference type="Pfam" id="PF02668"/>
    </source>
</evidence>
<dbReference type="PANTHER" id="PTHR43779:SF3">
    <property type="entry name" value="(3R)-3-[(CARBOXYMETHYL)AMINO]FATTY ACID OXYGENASE_DECARBOXYLASE"/>
    <property type="match status" value="1"/>
</dbReference>
<keyword evidence="5" id="KW-0408">Iron</keyword>
<dbReference type="InterPro" id="IPR042098">
    <property type="entry name" value="TauD-like_sf"/>
</dbReference>
<feature type="domain" description="TauD/TfdA-like" evidence="6">
    <location>
        <begin position="3"/>
        <end position="274"/>
    </location>
</feature>
<dbReference type="OrthoDB" id="7209371at2"/>
<keyword evidence="4" id="KW-0560">Oxidoreductase</keyword>
<comment type="caution">
    <text evidence="7">The sequence shown here is derived from an EMBL/GenBank/DDBJ whole genome shotgun (WGS) entry which is preliminary data.</text>
</comment>
<keyword evidence="2" id="KW-0479">Metal-binding</keyword>
<evidence type="ECO:0000256" key="3">
    <source>
        <dbReference type="ARBA" id="ARBA00022964"/>
    </source>
</evidence>
<evidence type="ECO:0000313" key="8">
    <source>
        <dbReference type="Proteomes" id="UP000057737"/>
    </source>
</evidence>
<evidence type="ECO:0000256" key="4">
    <source>
        <dbReference type="ARBA" id="ARBA00023002"/>
    </source>
</evidence>
<keyword evidence="3 7" id="KW-0223">Dioxygenase</keyword>
<sequence length="295" mass="32296">MDVIPLNPGFGAELRGVTLADVAADDAAYAAVRAAFEEHSVLVFRGQEVDDDIQLAFSRRFGPPEVTKVGSMGTGSHFVILSTFGPDGKVVPSDHRQQLRARANQLWHTDSSFKRVPALTSILSARIIPEHGGETEFISTRLAFERLDKELAKRLENSFAWHSYAHSRSKVATGLATSEEVDALPPVCWRMVWRNPVNGRGAIYLASHAYGVEGMDADAGKALIEQLTDAATTPGVSYLHPWKQGDVVMWDNRATMHRGRPWPAHEGRLMIRTTISATDADGVPSMRAPSQQAAE</sequence>
<dbReference type="GO" id="GO:0046872">
    <property type="term" value="F:metal ion binding"/>
    <property type="evidence" value="ECO:0007669"/>
    <property type="project" value="UniProtKB-KW"/>
</dbReference>
<gene>
    <name evidence="7" type="ORF">AS156_21620</name>
</gene>
<evidence type="ECO:0000256" key="1">
    <source>
        <dbReference type="ARBA" id="ARBA00005896"/>
    </source>
</evidence>
<dbReference type="InterPro" id="IPR003819">
    <property type="entry name" value="TauD/TfdA-like"/>
</dbReference>
<dbReference type="SUPFAM" id="SSF51197">
    <property type="entry name" value="Clavaminate synthase-like"/>
    <property type="match status" value="1"/>
</dbReference>
<dbReference type="Proteomes" id="UP000057737">
    <property type="component" value="Unassembled WGS sequence"/>
</dbReference>
<comment type="similarity">
    <text evidence="1">Belongs to the TfdA dioxygenase family.</text>
</comment>
<dbReference type="EMBL" id="LNCU01000117">
    <property type="protein sequence ID" value="KWV46302.1"/>
    <property type="molecule type" value="Genomic_DNA"/>
</dbReference>
<keyword evidence="8" id="KW-1185">Reference proteome</keyword>
<organism evidence="7 8">
    <name type="scientific">Bradyrhizobium macuxiense</name>
    <dbReference type="NCBI Taxonomy" id="1755647"/>
    <lineage>
        <taxon>Bacteria</taxon>
        <taxon>Pseudomonadati</taxon>
        <taxon>Pseudomonadota</taxon>
        <taxon>Alphaproteobacteria</taxon>
        <taxon>Hyphomicrobiales</taxon>
        <taxon>Nitrobacteraceae</taxon>
        <taxon>Bradyrhizobium</taxon>
    </lineage>
</organism>
<protein>
    <submittedName>
        <fullName evidence="7">Taurine catabolism dioxygenase TauD</fullName>
    </submittedName>
</protein>
<proteinExistence type="inferred from homology"/>
<evidence type="ECO:0000256" key="2">
    <source>
        <dbReference type="ARBA" id="ARBA00022723"/>
    </source>
</evidence>
<evidence type="ECO:0000313" key="7">
    <source>
        <dbReference type="EMBL" id="KWV46302.1"/>
    </source>
</evidence>
<dbReference type="RefSeq" id="WP_066514421.1">
    <property type="nucleotide sequence ID" value="NZ_LNCU01000117.1"/>
</dbReference>
<dbReference type="Gene3D" id="3.60.130.10">
    <property type="entry name" value="Clavaminate synthase-like"/>
    <property type="match status" value="1"/>
</dbReference>
<accession>A0A109JCD5</accession>
<name>A0A109JCD5_9BRAD</name>
<dbReference type="GO" id="GO:0016706">
    <property type="term" value="F:2-oxoglutarate-dependent dioxygenase activity"/>
    <property type="evidence" value="ECO:0007669"/>
    <property type="project" value="UniProtKB-ARBA"/>
</dbReference>